<accession>A0A183BTZ5</accession>
<organism evidence="2 3">
    <name type="scientific">Globodera pallida</name>
    <name type="common">Potato cyst nematode worm</name>
    <name type="synonym">Heterodera pallida</name>
    <dbReference type="NCBI Taxonomy" id="36090"/>
    <lineage>
        <taxon>Eukaryota</taxon>
        <taxon>Metazoa</taxon>
        <taxon>Ecdysozoa</taxon>
        <taxon>Nematoda</taxon>
        <taxon>Chromadorea</taxon>
        <taxon>Rhabditida</taxon>
        <taxon>Tylenchina</taxon>
        <taxon>Tylenchomorpha</taxon>
        <taxon>Tylenchoidea</taxon>
        <taxon>Heteroderidae</taxon>
        <taxon>Heteroderinae</taxon>
        <taxon>Globodera</taxon>
    </lineage>
</organism>
<feature type="region of interest" description="Disordered" evidence="1">
    <location>
        <begin position="15"/>
        <end position="44"/>
    </location>
</feature>
<feature type="compositionally biased region" description="Basic residues" evidence="1">
    <location>
        <begin position="22"/>
        <end position="39"/>
    </location>
</feature>
<proteinExistence type="predicted"/>
<evidence type="ECO:0000313" key="3">
    <source>
        <dbReference type="WBParaSite" id="GPLIN_000408100"/>
    </source>
</evidence>
<dbReference type="Proteomes" id="UP000050741">
    <property type="component" value="Unassembled WGS sequence"/>
</dbReference>
<reference evidence="2" key="2">
    <citation type="submission" date="2014-05" db="EMBL/GenBank/DDBJ databases">
        <title>The genome and life-stage specific transcriptomes of Globodera pallida elucidate key aspects of plant parasitism by a cyst nematode.</title>
        <authorList>
            <person name="Cotton J.A."/>
            <person name="Lilley C.J."/>
            <person name="Jones L.M."/>
            <person name="Kikuchi T."/>
            <person name="Reid A.J."/>
            <person name="Thorpe P."/>
            <person name="Tsai I.J."/>
            <person name="Beasley H."/>
            <person name="Blok V."/>
            <person name="Cock P.J.A."/>
            <person name="Van den Akker S.E."/>
            <person name="Holroyd N."/>
            <person name="Hunt M."/>
            <person name="Mantelin S."/>
            <person name="Naghra H."/>
            <person name="Pain A."/>
            <person name="Palomares-Rius J.E."/>
            <person name="Zarowiecki M."/>
            <person name="Berriman M."/>
            <person name="Jones J.T."/>
            <person name="Urwin P.E."/>
        </authorList>
    </citation>
    <scope>NUCLEOTIDE SEQUENCE [LARGE SCALE GENOMIC DNA]</scope>
    <source>
        <strain evidence="2">Lindley</strain>
    </source>
</reference>
<name>A0A183BTZ5_GLOPA</name>
<feature type="compositionally biased region" description="Basic and acidic residues" evidence="1">
    <location>
        <begin position="63"/>
        <end position="73"/>
    </location>
</feature>
<evidence type="ECO:0000313" key="2">
    <source>
        <dbReference type="Proteomes" id="UP000050741"/>
    </source>
</evidence>
<reference evidence="3" key="3">
    <citation type="submission" date="2016-06" db="UniProtKB">
        <authorList>
            <consortium name="WormBaseParasite"/>
        </authorList>
    </citation>
    <scope>IDENTIFICATION</scope>
</reference>
<dbReference type="AlphaFoldDB" id="A0A183BTZ5"/>
<dbReference type="WBParaSite" id="GPLIN_000408100">
    <property type="protein sequence ID" value="GPLIN_000408100"/>
    <property type="gene ID" value="GPLIN_000408100"/>
</dbReference>
<keyword evidence="2" id="KW-1185">Reference proteome</keyword>
<protein>
    <submittedName>
        <fullName evidence="3">SCP domain-containing protein</fullName>
    </submittedName>
</protein>
<reference evidence="2" key="1">
    <citation type="submission" date="2013-12" db="EMBL/GenBank/DDBJ databases">
        <authorList>
            <person name="Aslett M."/>
        </authorList>
    </citation>
    <scope>NUCLEOTIDE SEQUENCE [LARGE SCALE GENOMIC DNA]</scope>
    <source>
        <strain evidence="2">Lindley</strain>
    </source>
</reference>
<feature type="region of interest" description="Disordered" evidence="1">
    <location>
        <begin position="63"/>
        <end position="85"/>
    </location>
</feature>
<sequence>MRKALLSIEYKAHSLQKEKKPSVKHSSKLHTNRSSKSKSTKVPELAERQAIYKACCGNRQKVTDKSADNEGNQHKSTKSNHSTGKAACCATMRERVQNRNEDKLSNKNARKLPDACKPYRKALFKLSQAYCNHTHKIYDKNGASGNGKSAESAAIVKIVNHYIPDFKDQNENVPEAEKKIEKLVNDGYEIKGFTFVPDKLTYVWTLVKTMKKVGAT</sequence>
<evidence type="ECO:0000256" key="1">
    <source>
        <dbReference type="SAM" id="MobiDB-lite"/>
    </source>
</evidence>